<organism evidence="1 2">
    <name type="scientific">Haematobacter massiliensis</name>
    <dbReference type="NCBI Taxonomy" id="195105"/>
    <lineage>
        <taxon>Bacteria</taxon>
        <taxon>Pseudomonadati</taxon>
        <taxon>Pseudomonadota</taxon>
        <taxon>Alphaproteobacteria</taxon>
        <taxon>Rhodobacterales</taxon>
        <taxon>Paracoccaceae</taxon>
        <taxon>Haematobacter</taxon>
    </lineage>
</organism>
<protein>
    <submittedName>
        <fullName evidence="1">Uncharacterized protein</fullName>
    </submittedName>
</protein>
<gene>
    <name evidence="1" type="ORF">CN97_18585</name>
</gene>
<reference evidence="1 2" key="1">
    <citation type="submission" date="2014-03" db="EMBL/GenBank/DDBJ databases">
        <title>Genome of Haematobacter massiliensis CCUG 47968.</title>
        <authorList>
            <person name="Wang D."/>
            <person name="Wang G."/>
        </authorList>
    </citation>
    <scope>NUCLEOTIDE SEQUENCE [LARGE SCALE GENOMIC DNA]</scope>
    <source>
        <strain evidence="1 2">CCUG 47968</strain>
    </source>
</reference>
<dbReference type="EMBL" id="JGYG01000007">
    <property type="protein sequence ID" value="KFI28756.1"/>
    <property type="molecule type" value="Genomic_DNA"/>
</dbReference>
<dbReference type="Proteomes" id="UP000028826">
    <property type="component" value="Unassembled WGS sequence"/>
</dbReference>
<proteinExistence type="predicted"/>
<accession>A0A086Y3A6</accession>
<comment type="caution">
    <text evidence="1">The sequence shown here is derived from an EMBL/GenBank/DDBJ whole genome shotgun (WGS) entry which is preliminary data.</text>
</comment>
<keyword evidence="2" id="KW-1185">Reference proteome</keyword>
<dbReference type="GeneID" id="39676156"/>
<name>A0A086Y3A6_9RHOB</name>
<evidence type="ECO:0000313" key="2">
    <source>
        <dbReference type="Proteomes" id="UP000028826"/>
    </source>
</evidence>
<sequence>MSVLRDAKKMLLTALNGAGHASRSEAAAAAAVGAAVPGRRGQGALATIPVEGGNPGKAEGNPPNPPDSGGAGA</sequence>
<dbReference type="STRING" id="195105.CN97_18585"/>
<evidence type="ECO:0000313" key="1">
    <source>
        <dbReference type="EMBL" id="KFI28756.1"/>
    </source>
</evidence>
<dbReference type="RefSeq" id="WP_035711784.1">
    <property type="nucleotide sequence ID" value="NZ_CAMIFG010000152.1"/>
</dbReference>
<dbReference type="AlphaFoldDB" id="A0A086Y3A6"/>